<dbReference type="PANTHER" id="PTHR48100">
    <property type="entry name" value="BROAD-SPECIFICITY PHOSPHATASE YOR283W-RELATED"/>
    <property type="match status" value="1"/>
</dbReference>
<dbReference type="PANTHER" id="PTHR48100:SF1">
    <property type="entry name" value="HISTIDINE PHOSPHATASE FAMILY PROTEIN-RELATED"/>
    <property type="match status" value="1"/>
</dbReference>
<evidence type="ECO:0000313" key="2">
    <source>
        <dbReference type="EMBL" id="CAD8898499.1"/>
    </source>
</evidence>
<feature type="compositionally biased region" description="Basic and acidic residues" evidence="1">
    <location>
        <begin position="48"/>
        <end position="60"/>
    </location>
</feature>
<dbReference type="Gene3D" id="3.40.50.1240">
    <property type="entry name" value="Phosphoglycerate mutase-like"/>
    <property type="match status" value="1"/>
</dbReference>
<dbReference type="Pfam" id="PF00300">
    <property type="entry name" value="His_Phos_1"/>
    <property type="match status" value="1"/>
</dbReference>
<organism evidence="2">
    <name type="scientific">Corethron hystrix</name>
    <dbReference type="NCBI Taxonomy" id="216773"/>
    <lineage>
        <taxon>Eukaryota</taxon>
        <taxon>Sar</taxon>
        <taxon>Stramenopiles</taxon>
        <taxon>Ochrophyta</taxon>
        <taxon>Bacillariophyta</taxon>
        <taxon>Coscinodiscophyceae</taxon>
        <taxon>Corethrophycidae</taxon>
        <taxon>Corethrales</taxon>
        <taxon>Corethraceae</taxon>
        <taxon>Corethron</taxon>
    </lineage>
</organism>
<dbReference type="AlphaFoldDB" id="A0A7S1BWR7"/>
<reference evidence="2" key="1">
    <citation type="submission" date="2021-01" db="EMBL/GenBank/DDBJ databases">
        <authorList>
            <person name="Corre E."/>
            <person name="Pelletier E."/>
            <person name="Niang G."/>
            <person name="Scheremetjew M."/>
            <person name="Finn R."/>
            <person name="Kale V."/>
            <person name="Holt S."/>
            <person name="Cochrane G."/>
            <person name="Meng A."/>
            <person name="Brown T."/>
            <person name="Cohen L."/>
        </authorList>
    </citation>
    <scope>NUCLEOTIDE SEQUENCE</scope>
    <source>
        <strain evidence="2">308</strain>
    </source>
</reference>
<proteinExistence type="predicted"/>
<dbReference type="InterPro" id="IPR013078">
    <property type="entry name" value="His_Pase_superF_clade-1"/>
</dbReference>
<dbReference type="SUPFAM" id="SSF53254">
    <property type="entry name" value="Phosphoglycerate mutase-like"/>
    <property type="match status" value="1"/>
</dbReference>
<dbReference type="GO" id="GO:0005737">
    <property type="term" value="C:cytoplasm"/>
    <property type="evidence" value="ECO:0007669"/>
    <property type="project" value="TreeGrafter"/>
</dbReference>
<dbReference type="InterPro" id="IPR050275">
    <property type="entry name" value="PGM_Phosphatase"/>
</dbReference>
<dbReference type="CDD" id="cd07067">
    <property type="entry name" value="HP_PGM_like"/>
    <property type="match status" value="1"/>
</dbReference>
<gene>
    <name evidence="2" type="ORF">CHYS00102_LOCUS25713</name>
</gene>
<name>A0A7S1BWR7_9STRA</name>
<sequence>MLGTFFKIFFSTWKCHNCCICPVMNVLCPTSSTSDDDDDRAYQTQMRSDARPQRRNRTERGIAAAMRPPSLSKILGSFAFMTATLNVRAQTPLVRLHSLNSAAARHLRVIHVVRHAEGHHNVNRDYRNPLNYDAELTERGIEQCAVLSRRLRDTNFAAELVVSSPTRRALQTARRSFAHLWDGEGGEGEEKIPFVAYESWRETLNFVCDARLPLARLREDFPEADFGGVRHEEDPLSEHYVNRFGPFEDYAEERESRDDEALERRVRRAWADVATRPERSVAVVSHSAFFWHMFARPELGVVVYGDDDAEALMAGRGFDNCEMRSVAFEIL</sequence>
<evidence type="ECO:0000256" key="1">
    <source>
        <dbReference type="SAM" id="MobiDB-lite"/>
    </source>
</evidence>
<dbReference type="GO" id="GO:0016791">
    <property type="term" value="F:phosphatase activity"/>
    <property type="evidence" value="ECO:0007669"/>
    <property type="project" value="TreeGrafter"/>
</dbReference>
<feature type="region of interest" description="Disordered" evidence="1">
    <location>
        <begin position="32"/>
        <end position="61"/>
    </location>
</feature>
<dbReference type="EMBL" id="HBFR01035317">
    <property type="protein sequence ID" value="CAD8898499.1"/>
    <property type="molecule type" value="Transcribed_RNA"/>
</dbReference>
<protein>
    <submittedName>
        <fullName evidence="2">Uncharacterized protein</fullName>
    </submittedName>
</protein>
<dbReference type="InterPro" id="IPR029033">
    <property type="entry name" value="His_PPase_superfam"/>
</dbReference>
<accession>A0A7S1BWR7</accession>
<dbReference type="SMART" id="SM00855">
    <property type="entry name" value="PGAM"/>
    <property type="match status" value="1"/>
</dbReference>